<protein>
    <submittedName>
        <fullName evidence="9">ABC transporter permease</fullName>
    </submittedName>
</protein>
<dbReference type="Pfam" id="PF12911">
    <property type="entry name" value="OppC_N"/>
    <property type="match status" value="1"/>
</dbReference>
<evidence type="ECO:0000313" key="12">
    <source>
        <dbReference type="Proteomes" id="UP000809440"/>
    </source>
</evidence>
<dbReference type="Proteomes" id="UP000809440">
    <property type="component" value="Unassembled WGS sequence"/>
</dbReference>
<comment type="subcellular location">
    <subcellularLocation>
        <location evidence="1 7">Cell membrane</location>
        <topology evidence="1 7">Multi-pass membrane protein</topology>
    </subcellularLocation>
</comment>
<proteinExistence type="inferred from homology"/>
<dbReference type="InterPro" id="IPR050366">
    <property type="entry name" value="BP-dependent_transpt_permease"/>
</dbReference>
<evidence type="ECO:0000313" key="11">
    <source>
        <dbReference type="Proteomes" id="UP000755667"/>
    </source>
</evidence>
<evidence type="ECO:0000259" key="8">
    <source>
        <dbReference type="PROSITE" id="PS50928"/>
    </source>
</evidence>
<feature type="transmembrane region" description="Helical" evidence="7">
    <location>
        <begin position="157"/>
        <end position="174"/>
    </location>
</feature>
<evidence type="ECO:0000256" key="5">
    <source>
        <dbReference type="ARBA" id="ARBA00022989"/>
    </source>
</evidence>
<dbReference type="PANTHER" id="PTHR43386">
    <property type="entry name" value="OLIGOPEPTIDE TRANSPORT SYSTEM PERMEASE PROTEIN APPC"/>
    <property type="match status" value="1"/>
</dbReference>
<feature type="transmembrane region" description="Helical" evidence="7">
    <location>
        <begin position="131"/>
        <end position="151"/>
    </location>
</feature>
<dbReference type="Pfam" id="PF00528">
    <property type="entry name" value="BPD_transp_1"/>
    <property type="match status" value="1"/>
</dbReference>
<feature type="transmembrane region" description="Helical" evidence="7">
    <location>
        <begin position="96"/>
        <end position="119"/>
    </location>
</feature>
<evidence type="ECO:0000313" key="9">
    <source>
        <dbReference type="EMBL" id="MBM2413979.1"/>
    </source>
</evidence>
<evidence type="ECO:0000256" key="2">
    <source>
        <dbReference type="ARBA" id="ARBA00022448"/>
    </source>
</evidence>
<keyword evidence="5 7" id="KW-1133">Transmembrane helix</keyword>
<organism evidence="9 11">
    <name type="scientific">Marivita cryptomonadis</name>
    <dbReference type="NCBI Taxonomy" id="505252"/>
    <lineage>
        <taxon>Bacteria</taxon>
        <taxon>Pseudomonadati</taxon>
        <taxon>Pseudomonadota</taxon>
        <taxon>Alphaproteobacteria</taxon>
        <taxon>Rhodobacterales</taxon>
        <taxon>Roseobacteraceae</taxon>
        <taxon>Marivita</taxon>
    </lineage>
</organism>
<feature type="transmembrane region" description="Helical" evidence="7">
    <location>
        <begin position="31"/>
        <end position="52"/>
    </location>
</feature>
<dbReference type="PROSITE" id="PS50928">
    <property type="entry name" value="ABC_TM1"/>
    <property type="match status" value="1"/>
</dbReference>
<evidence type="ECO:0000313" key="10">
    <source>
        <dbReference type="EMBL" id="MBM2418649.1"/>
    </source>
</evidence>
<dbReference type="OrthoDB" id="9766870at2"/>
<evidence type="ECO:0000256" key="7">
    <source>
        <dbReference type="RuleBase" id="RU363032"/>
    </source>
</evidence>
<dbReference type="InterPro" id="IPR025966">
    <property type="entry name" value="OppC_N"/>
</dbReference>
<dbReference type="EMBL" id="JAFBXF010000012">
    <property type="protein sequence ID" value="MBM2418649.1"/>
    <property type="molecule type" value="Genomic_DNA"/>
</dbReference>
<feature type="domain" description="ABC transmembrane type-1" evidence="8">
    <location>
        <begin position="92"/>
        <end position="281"/>
    </location>
</feature>
<dbReference type="RefSeq" id="WP_085633736.1">
    <property type="nucleotide sequence ID" value="NZ_JAFBWU010000012.1"/>
</dbReference>
<dbReference type="CDD" id="cd06261">
    <property type="entry name" value="TM_PBP2"/>
    <property type="match status" value="1"/>
</dbReference>
<dbReference type="InterPro" id="IPR035906">
    <property type="entry name" value="MetI-like_sf"/>
</dbReference>
<keyword evidence="4 7" id="KW-0812">Transmembrane</keyword>
<keyword evidence="6 7" id="KW-0472">Membrane</keyword>
<comment type="caution">
    <text evidence="9">The sequence shown here is derived from an EMBL/GenBank/DDBJ whole genome shotgun (WGS) entry which is preliminary data.</text>
</comment>
<dbReference type="AlphaFoldDB" id="A0A9Q2S347"/>
<feature type="transmembrane region" description="Helical" evidence="7">
    <location>
        <begin position="263"/>
        <end position="281"/>
    </location>
</feature>
<evidence type="ECO:0000256" key="4">
    <source>
        <dbReference type="ARBA" id="ARBA00022692"/>
    </source>
</evidence>
<feature type="transmembrane region" description="Helical" evidence="7">
    <location>
        <begin position="213"/>
        <end position="236"/>
    </location>
</feature>
<evidence type="ECO:0000256" key="1">
    <source>
        <dbReference type="ARBA" id="ARBA00004651"/>
    </source>
</evidence>
<dbReference type="InterPro" id="IPR000515">
    <property type="entry name" value="MetI-like"/>
</dbReference>
<sequence length="293" mass="31135">MTAVVNPQVAADPLPPRRRNRAWEKFRRNPSALLGGAIVTFFVVVALLAPLLPLPGPVETDWAAVRKAPSAAHPFGTDEIGRDVLSRMIWGAQASLLAGVLSVGIAVLLGVPLGMLSGYLRGWTDAVISRFTEALLAAPFLILAIALAAFLGPSLQNAMIAIGLSAMPIFIRLARAQTLSVMTEDYVESARAVGIGHLGLIRRYILPNILPPIIVQSTLTIATAIIAEASLSFLGLGQQPPAPSWGAMLNIAKNFLEQAPWMALYPGIAIFLVVLGFNLLGDGLRDALDPRDT</sequence>
<comment type="similarity">
    <text evidence="7">Belongs to the binding-protein-dependent transport system permease family.</text>
</comment>
<name>A0A9Q2S347_9RHOB</name>
<gene>
    <name evidence="9" type="ORF">JQX41_16795</name>
    <name evidence="10" type="ORF">JQX48_16810</name>
</gene>
<keyword evidence="2 7" id="KW-0813">Transport</keyword>
<dbReference type="GeneID" id="62643375"/>
<dbReference type="SUPFAM" id="SSF161098">
    <property type="entry name" value="MetI-like"/>
    <property type="match status" value="1"/>
</dbReference>
<evidence type="ECO:0000256" key="6">
    <source>
        <dbReference type="ARBA" id="ARBA00023136"/>
    </source>
</evidence>
<dbReference type="PANTHER" id="PTHR43386:SF25">
    <property type="entry name" value="PEPTIDE ABC TRANSPORTER PERMEASE PROTEIN"/>
    <property type="match status" value="1"/>
</dbReference>
<reference evidence="9 12" key="1">
    <citation type="submission" date="2021-01" db="EMBL/GenBank/DDBJ databases">
        <title>Diatom-associated Roseobacters Show Island Model of Population Structure.</title>
        <authorList>
            <person name="Qu L."/>
            <person name="Feng X."/>
            <person name="Chen Y."/>
            <person name="Li L."/>
            <person name="Wang X."/>
            <person name="Hu Z."/>
            <person name="Wang H."/>
            <person name="Luo H."/>
        </authorList>
    </citation>
    <scope>NUCLEOTIDE SEQUENCE</scope>
    <source>
        <strain evidence="10 12">CC28-63</strain>
        <strain evidence="9">CC28-69</strain>
    </source>
</reference>
<dbReference type="Proteomes" id="UP000755667">
    <property type="component" value="Unassembled WGS sequence"/>
</dbReference>
<dbReference type="GO" id="GO:0055085">
    <property type="term" value="P:transmembrane transport"/>
    <property type="evidence" value="ECO:0007669"/>
    <property type="project" value="InterPro"/>
</dbReference>
<dbReference type="GO" id="GO:0005886">
    <property type="term" value="C:plasma membrane"/>
    <property type="evidence" value="ECO:0007669"/>
    <property type="project" value="UniProtKB-SubCell"/>
</dbReference>
<evidence type="ECO:0000256" key="3">
    <source>
        <dbReference type="ARBA" id="ARBA00022475"/>
    </source>
</evidence>
<keyword evidence="12" id="KW-1185">Reference proteome</keyword>
<dbReference type="EMBL" id="JAFBXE010000012">
    <property type="protein sequence ID" value="MBM2413979.1"/>
    <property type="molecule type" value="Genomic_DNA"/>
</dbReference>
<accession>A0A9Q2S347</accession>
<dbReference type="Gene3D" id="1.10.3720.10">
    <property type="entry name" value="MetI-like"/>
    <property type="match status" value="1"/>
</dbReference>
<keyword evidence="3" id="KW-1003">Cell membrane</keyword>